<keyword evidence="1" id="KW-0732">Signal</keyword>
<protein>
    <recommendedName>
        <fullName evidence="4">TAT (Twin-arginine translocation) pathway signal sequence</fullName>
    </recommendedName>
</protein>
<organism evidence="2 3">
    <name type="scientific">Nonomuraea pusilla</name>
    <dbReference type="NCBI Taxonomy" id="46177"/>
    <lineage>
        <taxon>Bacteria</taxon>
        <taxon>Bacillati</taxon>
        <taxon>Actinomycetota</taxon>
        <taxon>Actinomycetes</taxon>
        <taxon>Streptosporangiales</taxon>
        <taxon>Streptosporangiaceae</taxon>
        <taxon>Nonomuraea</taxon>
    </lineage>
</organism>
<dbReference type="RefSeq" id="WP_055509415.1">
    <property type="nucleotide sequence ID" value="NZ_BBZG01000006.1"/>
</dbReference>
<proteinExistence type="predicted"/>
<accession>A0A1H8IQN2</accession>
<dbReference type="EMBL" id="FOBF01000033">
    <property type="protein sequence ID" value="SEN70884.1"/>
    <property type="molecule type" value="Genomic_DNA"/>
</dbReference>
<gene>
    <name evidence="2" type="ORF">SAMN05660976_08126</name>
</gene>
<evidence type="ECO:0000313" key="3">
    <source>
        <dbReference type="Proteomes" id="UP000198953"/>
    </source>
</evidence>
<dbReference type="OrthoDB" id="9809635at2"/>
<dbReference type="InterPro" id="IPR036322">
    <property type="entry name" value="WD40_repeat_dom_sf"/>
</dbReference>
<dbReference type="InterPro" id="IPR006311">
    <property type="entry name" value="TAT_signal"/>
</dbReference>
<feature type="signal peptide" evidence="1">
    <location>
        <begin position="1"/>
        <end position="27"/>
    </location>
</feature>
<dbReference type="AlphaFoldDB" id="A0A1H8IQN2"/>
<dbReference type="PROSITE" id="PS51318">
    <property type="entry name" value="TAT"/>
    <property type="match status" value="1"/>
</dbReference>
<dbReference type="Proteomes" id="UP000198953">
    <property type="component" value="Unassembled WGS sequence"/>
</dbReference>
<dbReference type="STRING" id="46177.SAMN05660976_08126"/>
<name>A0A1H8IQN2_9ACTN</name>
<sequence length="243" mass="26673">MERRHFLALTGAAGLATLGGLAAPAQAAGYRFFNRRIPDEAHKKIGELAPSGITSFSFTPSNGWVVVAQNGRYFARGIPDECFAKLGQMIRSGMRIHCVAFAPEGGNRWVITADRSFFARNIPDECYKRIGGYYAADQPVVHVAFPPAGGDRWVVVGTDGFFARGVDDACYQKMRELSRGRRVTRVAFPYTGGWTVVAQDAFHARGIDDECFQQMKTFQAGGWPLHDVAFSPVNNGWSLSSRG</sequence>
<feature type="chain" id="PRO_5011611212" description="TAT (Twin-arginine translocation) pathway signal sequence" evidence="1">
    <location>
        <begin position="28"/>
        <end position="243"/>
    </location>
</feature>
<evidence type="ECO:0000313" key="2">
    <source>
        <dbReference type="EMBL" id="SEN70884.1"/>
    </source>
</evidence>
<evidence type="ECO:0008006" key="4">
    <source>
        <dbReference type="Google" id="ProtNLM"/>
    </source>
</evidence>
<evidence type="ECO:0000256" key="1">
    <source>
        <dbReference type="SAM" id="SignalP"/>
    </source>
</evidence>
<reference evidence="2 3" key="1">
    <citation type="submission" date="2016-10" db="EMBL/GenBank/DDBJ databases">
        <authorList>
            <person name="de Groot N.N."/>
        </authorList>
    </citation>
    <scope>NUCLEOTIDE SEQUENCE [LARGE SCALE GENOMIC DNA]</scope>
    <source>
        <strain evidence="2 3">DSM 43357</strain>
    </source>
</reference>
<dbReference type="SUPFAM" id="SSF50978">
    <property type="entry name" value="WD40 repeat-like"/>
    <property type="match status" value="1"/>
</dbReference>
<keyword evidence="3" id="KW-1185">Reference proteome</keyword>